<feature type="transmembrane region" description="Helical" evidence="6">
    <location>
        <begin position="298"/>
        <end position="317"/>
    </location>
</feature>
<feature type="transmembrane region" description="Helical" evidence="6">
    <location>
        <begin position="216"/>
        <end position="234"/>
    </location>
</feature>
<accession>A0ABT2SLU2</accession>
<evidence type="ECO:0000256" key="5">
    <source>
        <dbReference type="ARBA" id="ARBA00023136"/>
    </source>
</evidence>
<dbReference type="EMBL" id="JAOQKE010000007">
    <property type="protein sequence ID" value="MCU6725265.1"/>
    <property type="molecule type" value="Genomic_DNA"/>
</dbReference>
<evidence type="ECO:0000313" key="7">
    <source>
        <dbReference type="EMBL" id="MCU6725265.1"/>
    </source>
</evidence>
<comment type="subcellular location">
    <subcellularLocation>
        <location evidence="1">Cell membrane</location>
        <topology evidence="1">Multi-pass membrane protein</topology>
    </subcellularLocation>
</comment>
<dbReference type="CDD" id="cd06579">
    <property type="entry name" value="TM_PBP1_transp_AraH_like"/>
    <property type="match status" value="1"/>
</dbReference>
<keyword evidence="4 6" id="KW-1133">Transmembrane helix</keyword>
<name>A0ABT2SLU2_9FIRM</name>
<evidence type="ECO:0000256" key="1">
    <source>
        <dbReference type="ARBA" id="ARBA00004651"/>
    </source>
</evidence>
<keyword evidence="3 6" id="KW-0812">Transmembrane</keyword>
<keyword evidence="5 6" id="KW-0472">Membrane</keyword>
<evidence type="ECO:0000256" key="3">
    <source>
        <dbReference type="ARBA" id="ARBA00022692"/>
    </source>
</evidence>
<protein>
    <submittedName>
        <fullName evidence="7">ABC transporter permease</fullName>
    </submittedName>
</protein>
<feature type="transmembrane region" description="Helical" evidence="6">
    <location>
        <begin position="92"/>
        <end position="117"/>
    </location>
</feature>
<keyword evidence="2" id="KW-1003">Cell membrane</keyword>
<feature type="transmembrane region" description="Helical" evidence="6">
    <location>
        <begin position="163"/>
        <end position="185"/>
    </location>
</feature>
<feature type="transmembrane region" description="Helical" evidence="6">
    <location>
        <begin position="123"/>
        <end position="143"/>
    </location>
</feature>
<dbReference type="Pfam" id="PF02653">
    <property type="entry name" value="BPD_transp_2"/>
    <property type="match status" value="1"/>
</dbReference>
<dbReference type="InterPro" id="IPR001851">
    <property type="entry name" value="ABC_transp_permease"/>
</dbReference>
<dbReference type="PANTHER" id="PTHR32196">
    <property type="entry name" value="ABC TRANSPORTER PERMEASE PROTEIN YPHD-RELATED-RELATED"/>
    <property type="match status" value="1"/>
</dbReference>
<reference evidence="7 8" key="1">
    <citation type="journal article" date="2021" name="ISME Commun">
        <title>Automated analysis of genomic sequences facilitates high-throughput and comprehensive description of bacteria.</title>
        <authorList>
            <person name="Hitch T.C.A."/>
        </authorList>
    </citation>
    <scope>NUCLEOTIDE SEQUENCE [LARGE SCALE GENOMIC DNA]</scope>
    <source>
        <strain evidence="7 8">Sanger_29</strain>
    </source>
</reference>
<keyword evidence="8" id="KW-1185">Reference proteome</keyword>
<feature type="transmembrane region" description="Helical" evidence="6">
    <location>
        <begin position="270"/>
        <end position="292"/>
    </location>
</feature>
<evidence type="ECO:0000256" key="6">
    <source>
        <dbReference type="SAM" id="Phobius"/>
    </source>
</evidence>
<dbReference type="Proteomes" id="UP001652338">
    <property type="component" value="Unassembled WGS sequence"/>
</dbReference>
<evidence type="ECO:0000256" key="4">
    <source>
        <dbReference type="ARBA" id="ARBA00022989"/>
    </source>
</evidence>
<feature type="transmembrane region" description="Helical" evidence="6">
    <location>
        <begin position="48"/>
        <end position="71"/>
    </location>
</feature>
<evidence type="ECO:0000256" key="2">
    <source>
        <dbReference type="ARBA" id="ARBA00022475"/>
    </source>
</evidence>
<evidence type="ECO:0000313" key="8">
    <source>
        <dbReference type="Proteomes" id="UP001652338"/>
    </source>
</evidence>
<dbReference type="RefSeq" id="WP_262654604.1">
    <property type="nucleotide sequence ID" value="NZ_JAOQKE010000007.1"/>
</dbReference>
<comment type="caution">
    <text evidence="7">The sequence shown here is derived from an EMBL/GenBank/DDBJ whole genome shotgun (WGS) entry which is preliminary data.</text>
</comment>
<organism evidence="7 8">
    <name type="scientific">Muricoprocola aceti</name>
    <dbReference type="NCBI Taxonomy" id="2981772"/>
    <lineage>
        <taxon>Bacteria</taxon>
        <taxon>Bacillati</taxon>
        <taxon>Bacillota</taxon>
        <taxon>Clostridia</taxon>
        <taxon>Lachnospirales</taxon>
        <taxon>Lachnospiraceae</taxon>
        <taxon>Muricoprocola</taxon>
    </lineage>
</organism>
<feature type="transmembrane region" description="Helical" evidence="6">
    <location>
        <begin position="12"/>
        <end position="36"/>
    </location>
</feature>
<proteinExistence type="predicted"/>
<sequence length="324" mass="34554">MKQQSMKSRIIKVVTSQSFILFVFIILVAIVTNFINPKFLTRSTINSILGQAAGLGLISAGATVLVISGHFDISTGRMVGLSMCSMALMMNAGIHPVIASIAGVAICIICSLFNGIVSIAFNAPSFVVTLATQNIFYSIALLITNGYMQTLYGKYRTLASAKLFGVIPLIYIILFLGFVCIFVLLKYTRTGREVYAIGTNQRCAYISGININFSKLKFFLISGVLVGVASMLMLSRISAAQATTGYGMETEAIGAVVIGGSSINGGKGGVVGTFFGVILLSMISTAINMLHINAFYEYMVYGAVILLALGITALRNYTVARKNG</sequence>
<gene>
    <name evidence="7" type="ORF">OCV47_07875</name>
</gene>